<comment type="caution">
    <text evidence="2">The sequence shown here is derived from an EMBL/GenBank/DDBJ whole genome shotgun (WGS) entry which is preliminary data.</text>
</comment>
<dbReference type="SUPFAM" id="SSF54593">
    <property type="entry name" value="Glyoxalase/Bleomycin resistance protein/Dihydroxybiphenyl dioxygenase"/>
    <property type="match status" value="1"/>
</dbReference>
<evidence type="ECO:0000313" key="2">
    <source>
        <dbReference type="EMBL" id="GAC70585.1"/>
    </source>
</evidence>
<dbReference type="InterPro" id="IPR037523">
    <property type="entry name" value="VOC_core"/>
</dbReference>
<dbReference type="Gene3D" id="3.10.180.10">
    <property type="entry name" value="2,3-Dihydroxybiphenyl 1,2-Dioxygenase, domain 1"/>
    <property type="match status" value="1"/>
</dbReference>
<protein>
    <recommendedName>
        <fullName evidence="1">VOC domain-containing protein</fullName>
    </recommendedName>
</protein>
<dbReference type="InterPro" id="IPR029068">
    <property type="entry name" value="Glyas_Bleomycin-R_OHBP_Dase"/>
</dbReference>
<proteinExistence type="predicted"/>
<dbReference type="eggNOG" id="COG3324">
    <property type="taxonomic scope" value="Bacteria"/>
</dbReference>
<feature type="domain" description="VOC" evidence="1">
    <location>
        <begin position="18"/>
        <end position="130"/>
    </location>
</feature>
<dbReference type="PANTHER" id="PTHR33993">
    <property type="entry name" value="GLYOXALASE-RELATED"/>
    <property type="match status" value="1"/>
</dbReference>
<dbReference type="InterPro" id="IPR004360">
    <property type="entry name" value="Glyas_Fos-R_dOase_dom"/>
</dbReference>
<reference evidence="2 3" key="1">
    <citation type="submission" date="2013-01" db="EMBL/GenBank/DDBJ databases">
        <title>Whole genome shotgun sequence of Gordonia soli NBRC 108243.</title>
        <authorList>
            <person name="Isaki-Nakamura S."/>
            <person name="Hosoyama A."/>
            <person name="Tsuchikane K."/>
            <person name="Ando Y."/>
            <person name="Baba S."/>
            <person name="Ohji S."/>
            <person name="Hamada M."/>
            <person name="Tamura T."/>
            <person name="Yamazoe A."/>
            <person name="Yamazaki S."/>
            <person name="Fujita N."/>
        </authorList>
    </citation>
    <scope>NUCLEOTIDE SEQUENCE [LARGE SCALE GENOMIC DNA]</scope>
    <source>
        <strain evidence="2 3">NBRC 108243</strain>
    </source>
</reference>
<dbReference type="CDD" id="cd07247">
    <property type="entry name" value="SgaA_N_like"/>
    <property type="match status" value="1"/>
</dbReference>
<dbReference type="InterPro" id="IPR052164">
    <property type="entry name" value="Anthracycline_SecMetBiosynth"/>
</dbReference>
<dbReference type="PROSITE" id="PS51819">
    <property type="entry name" value="VOC"/>
    <property type="match status" value="1"/>
</dbReference>
<name>M0QPI5_9ACTN</name>
<evidence type="ECO:0000313" key="3">
    <source>
        <dbReference type="Proteomes" id="UP000011666"/>
    </source>
</evidence>
<dbReference type="Pfam" id="PF00903">
    <property type="entry name" value="Glyoxalase"/>
    <property type="match status" value="1"/>
</dbReference>
<organism evidence="2 3">
    <name type="scientific">Gordonia soli NBRC 108243</name>
    <dbReference type="NCBI Taxonomy" id="1223545"/>
    <lineage>
        <taxon>Bacteria</taxon>
        <taxon>Bacillati</taxon>
        <taxon>Actinomycetota</taxon>
        <taxon>Actinomycetes</taxon>
        <taxon>Mycobacteriales</taxon>
        <taxon>Gordoniaceae</taxon>
        <taxon>Gordonia</taxon>
    </lineage>
</organism>
<dbReference type="AlphaFoldDB" id="M0QPI5"/>
<accession>M0QPI5</accession>
<keyword evidence="3" id="KW-1185">Reference proteome</keyword>
<gene>
    <name evidence="2" type="ORF">GS4_37_00120</name>
</gene>
<dbReference type="Proteomes" id="UP000011666">
    <property type="component" value="Unassembled WGS sequence"/>
</dbReference>
<evidence type="ECO:0000259" key="1">
    <source>
        <dbReference type="PROSITE" id="PS51819"/>
    </source>
</evidence>
<sequence length="131" mass="14019">MRGHTRDMTNSDGHRHHAIDYLELTVTDLAAAQAFYAAAFGWTFNDYGPEYAGIRNPAGSDVLEVGGLAAGESVTRGGPLVLLYSDDLDDSVEKVRAAGGEVVNGPYEFPGGRRFHFTDPSGNELGVWATS</sequence>
<dbReference type="EMBL" id="BANX01000037">
    <property type="protein sequence ID" value="GAC70585.1"/>
    <property type="molecule type" value="Genomic_DNA"/>
</dbReference>
<dbReference type="PANTHER" id="PTHR33993:SF1">
    <property type="entry name" value="GLYOXALASE FAMILY PROTEIN"/>
    <property type="match status" value="1"/>
</dbReference>